<evidence type="ECO:0000256" key="6">
    <source>
        <dbReference type="ARBA" id="ARBA00022722"/>
    </source>
</evidence>
<evidence type="ECO:0000256" key="4">
    <source>
        <dbReference type="ARBA" id="ARBA00012477"/>
    </source>
</evidence>
<dbReference type="InterPro" id="IPR036866">
    <property type="entry name" value="RibonucZ/Hydroxyglut_hydro"/>
</dbReference>
<keyword evidence="5" id="KW-0819">tRNA processing</keyword>
<dbReference type="PANTHER" id="PTHR12553">
    <property type="entry name" value="ZINC PHOSPHODIESTERASE ELAC PROTEIN 2"/>
    <property type="match status" value="1"/>
</dbReference>
<dbReference type="EC" id="3.1.26.11" evidence="4"/>
<evidence type="ECO:0000256" key="9">
    <source>
        <dbReference type="ARBA" id="ARBA00022801"/>
    </source>
</evidence>
<keyword evidence="6" id="KW-0540">Nuclease</keyword>
<dbReference type="GO" id="GO:0046872">
    <property type="term" value="F:metal ion binding"/>
    <property type="evidence" value="ECO:0007669"/>
    <property type="project" value="UniProtKB-KW"/>
</dbReference>
<gene>
    <name evidence="12" type="ORF">KPH14_008128</name>
</gene>
<proteinExistence type="inferred from homology"/>
<evidence type="ECO:0000256" key="2">
    <source>
        <dbReference type="ARBA" id="ARBA00001947"/>
    </source>
</evidence>
<protein>
    <recommendedName>
        <fullName evidence="4">ribonuclease Z</fullName>
        <ecNumber evidence="4">3.1.26.11</ecNumber>
    </recommendedName>
</protein>
<comment type="similarity">
    <text evidence="3">Belongs to the RNase Z family.</text>
</comment>
<dbReference type="GO" id="GO:0042781">
    <property type="term" value="F:3'-tRNA processing endoribonuclease activity"/>
    <property type="evidence" value="ECO:0007669"/>
    <property type="project" value="UniProtKB-EC"/>
</dbReference>
<dbReference type="Gene3D" id="3.60.15.10">
    <property type="entry name" value="Ribonuclease Z/Hydroxyacylglutathione hydrolase-like"/>
    <property type="match status" value="2"/>
</dbReference>
<name>A0AAD9RKD0_9HYME</name>
<evidence type="ECO:0000256" key="1">
    <source>
        <dbReference type="ARBA" id="ARBA00000402"/>
    </source>
</evidence>
<keyword evidence="9" id="KW-0378">Hydrolase</keyword>
<dbReference type="InterPro" id="IPR001279">
    <property type="entry name" value="Metallo-B-lactamas"/>
</dbReference>
<evidence type="ECO:0000256" key="8">
    <source>
        <dbReference type="ARBA" id="ARBA00022759"/>
    </source>
</evidence>
<comment type="caution">
    <text evidence="12">The sequence shown here is derived from an EMBL/GenBank/DDBJ whole genome shotgun (WGS) entry which is preliminary data.</text>
</comment>
<evidence type="ECO:0000256" key="3">
    <source>
        <dbReference type="ARBA" id="ARBA00007823"/>
    </source>
</evidence>
<dbReference type="EMBL" id="JAIFRP010000042">
    <property type="protein sequence ID" value="KAK2581362.1"/>
    <property type="molecule type" value="Genomic_DNA"/>
</dbReference>
<dbReference type="CDD" id="cd07718">
    <property type="entry name" value="RNaseZ_ELAC1_ELAC2-C-term-like_MBL-fold"/>
    <property type="match status" value="1"/>
</dbReference>
<dbReference type="SUPFAM" id="SSF56281">
    <property type="entry name" value="Metallo-hydrolase/oxidoreductase"/>
    <property type="match status" value="2"/>
</dbReference>
<evidence type="ECO:0000256" key="7">
    <source>
        <dbReference type="ARBA" id="ARBA00022723"/>
    </source>
</evidence>
<evidence type="ECO:0000313" key="12">
    <source>
        <dbReference type="EMBL" id="KAK2581362.1"/>
    </source>
</evidence>
<sequence>MSKNKTKSNFIPSNIRLQVLGCGSTGGCTALLLITDHKRWIARRVENMLKILRKSSVMTQLKVSINNIDVVKEYSDNAMTVSCIPVYPNVNDTCKRISETETDSDTCDDDTSKISRKRKHNDNRITKRIKLKQNVAPVVSYICKLHDKLGSLNLEKCIEKGLKPGPIFGLLKTGNDVTLDDGTIVKHEEVCYPREKGATFVVVECPNVNYIESFVNHNAFTKHQKCASNKDDKPFCIVHFTPQEIIDNPKYKDWINSFDPNTYHLIINESNTGWSSEAVYKQQHILNTLHPKIFPLLHSESFQNESNVECQNVNTDNIQQIYHAKTLQTICLRPELKFDTETTLTIDPESYMDELYRLTDFPDALAELRSNINEKMKSLLDIEEYPKFIMLGTASSTPSKIRNTSSILVRIDEDHSILLDCSEGTLTQIVRAYGLSKLNLILATIKVIFVSHLHADHHLGLIAILQQRAKVAKDPIFLLIPDNLRSWLQVYHKFVEPIEDYFKLLSNQDLLIKNHNLPSSVKNELYAQLNVMEINTTLVKHCTLAYAIALVFKNKKKIVYSGDTMPCDDMIKLGENCDLLIHEATLQDELAEEARLKKHSTTSEAIEMGEKMRAGFTLLTHFSQRHAKIPILPKESKADLSKKQKYV</sequence>
<evidence type="ECO:0000259" key="11">
    <source>
        <dbReference type="SMART" id="SM00849"/>
    </source>
</evidence>
<organism evidence="12 13">
    <name type="scientific">Odynerus spinipes</name>
    <dbReference type="NCBI Taxonomy" id="1348599"/>
    <lineage>
        <taxon>Eukaryota</taxon>
        <taxon>Metazoa</taxon>
        <taxon>Ecdysozoa</taxon>
        <taxon>Arthropoda</taxon>
        <taxon>Hexapoda</taxon>
        <taxon>Insecta</taxon>
        <taxon>Pterygota</taxon>
        <taxon>Neoptera</taxon>
        <taxon>Endopterygota</taxon>
        <taxon>Hymenoptera</taxon>
        <taxon>Apocrita</taxon>
        <taxon>Aculeata</taxon>
        <taxon>Vespoidea</taxon>
        <taxon>Vespidae</taxon>
        <taxon>Eumeninae</taxon>
        <taxon>Odynerus</taxon>
    </lineage>
</organism>
<feature type="domain" description="Metallo-beta-lactamase" evidence="11">
    <location>
        <begin position="403"/>
        <end position="603"/>
    </location>
</feature>
<dbReference type="SMART" id="SM00849">
    <property type="entry name" value="Lactamase_B"/>
    <property type="match status" value="1"/>
</dbReference>
<dbReference type="PANTHER" id="PTHR12553:SF49">
    <property type="entry name" value="ZINC PHOSPHODIESTERASE ELAC PROTEIN 2"/>
    <property type="match status" value="1"/>
</dbReference>
<evidence type="ECO:0000313" key="13">
    <source>
        <dbReference type="Proteomes" id="UP001258017"/>
    </source>
</evidence>
<comment type="catalytic activity">
    <reaction evidence="1">
        <text>Endonucleolytic cleavage of RNA, removing extra 3' nucleotides from tRNA precursor, generating 3' termini of tRNAs. A 3'-hydroxy group is left at the tRNA terminus and a 5'-phosphoryl group is left at the trailer molecule.</text>
        <dbReference type="EC" id="3.1.26.11"/>
    </reaction>
</comment>
<keyword evidence="13" id="KW-1185">Reference proteome</keyword>
<dbReference type="InterPro" id="IPR047151">
    <property type="entry name" value="RNZ2-like"/>
</dbReference>
<evidence type="ECO:0000256" key="5">
    <source>
        <dbReference type="ARBA" id="ARBA00022694"/>
    </source>
</evidence>
<evidence type="ECO:0000256" key="10">
    <source>
        <dbReference type="ARBA" id="ARBA00022833"/>
    </source>
</evidence>
<keyword evidence="7" id="KW-0479">Metal-binding</keyword>
<dbReference type="GO" id="GO:0005739">
    <property type="term" value="C:mitochondrion"/>
    <property type="evidence" value="ECO:0007669"/>
    <property type="project" value="TreeGrafter"/>
</dbReference>
<reference evidence="12" key="2">
    <citation type="journal article" date="2023" name="Commun. Biol.">
        <title>Intrasexual cuticular hydrocarbon dimorphism in a wasp sheds light on hydrocarbon biosynthesis genes in Hymenoptera.</title>
        <authorList>
            <person name="Moris V.C."/>
            <person name="Podsiadlowski L."/>
            <person name="Martin S."/>
            <person name="Oeyen J.P."/>
            <person name="Donath A."/>
            <person name="Petersen M."/>
            <person name="Wilbrandt J."/>
            <person name="Misof B."/>
            <person name="Liedtke D."/>
            <person name="Thamm M."/>
            <person name="Scheiner R."/>
            <person name="Schmitt T."/>
            <person name="Niehuis O."/>
        </authorList>
    </citation>
    <scope>NUCLEOTIDE SEQUENCE</scope>
    <source>
        <strain evidence="12">GBR_01_08_01A</strain>
    </source>
</reference>
<keyword evidence="10" id="KW-0862">Zinc</keyword>
<dbReference type="Proteomes" id="UP001258017">
    <property type="component" value="Unassembled WGS sequence"/>
</dbReference>
<dbReference type="AlphaFoldDB" id="A0AAD9RKD0"/>
<reference evidence="12" key="1">
    <citation type="submission" date="2021-08" db="EMBL/GenBank/DDBJ databases">
        <authorList>
            <person name="Misof B."/>
            <person name="Oliver O."/>
            <person name="Podsiadlowski L."/>
            <person name="Donath A."/>
            <person name="Peters R."/>
            <person name="Mayer C."/>
            <person name="Rust J."/>
            <person name="Gunkel S."/>
            <person name="Lesny P."/>
            <person name="Martin S."/>
            <person name="Oeyen J.P."/>
            <person name="Petersen M."/>
            <person name="Panagiotis P."/>
            <person name="Wilbrandt J."/>
            <person name="Tanja T."/>
        </authorList>
    </citation>
    <scope>NUCLEOTIDE SEQUENCE</scope>
    <source>
        <strain evidence="12">GBR_01_08_01A</strain>
        <tissue evidence="12">Thorax + abdomen</tissue>
    </source>
</reference>
<comment type="cofactor">
    <cofactor evidence="2">
        <name>Zn(2+)</name>
        <dbReference type="ChEBI" id="CHEBI:29105"/>
    </cofactor>
</comment>
<dbReference type="Pfam" id="PF23023">
    <property type="entry name" value="Anti-Pycsar_Apyc1"/>
    <property type="match status" value="1"/>
</dbReference>
<dbReference type="GO" id="GO:1990180">
    <property type="term" value="P:mitochondrial tRNA 3'-end processing"/>
    <property type="evidence" value="ECO:0007669"/>
    <property type="project" value="TreeGrafter"/>
</dbReference>
<accession>A0AAD9RKD0</accession>
<keyword evidence="8" id="KW-0255">Endonuclease</keyword>
<dbReference type="PROSITE" id="PS51257">
    <property type="entry name" value="PROKAR_LIPOPROTEIN"/>
    <property type="match status" value="1"/>
</dbReference>